<accession>E9GJK5</accession>
<dbReference type="InParanoid" id="E9GJK5"/>
<gene>
    <name evidence="6" type="ORF">DAPPUDRAFT_243752</name>
</gene>
<dbReference type="STRING" id="6669.E9GJK5"/>
<evidence type="ECO:0000313" key="7">
    <source>
        <dbReference type="Proteomes" id="UP000000305"/>
    </source>
</evidence>
<sequence length="486" mass="53883">MKKEINGSHNFNLTCLMLRFKSAVELCQLTNPADRSKDACKIRSIKIYRPFKEISISWNNYVSVLSRLLCMATPLSVTHEQMGSTPRKEDHHIIKMRQSALVFKLLVGLCVFVSFTSAGVLEKIPKRKKSPSKLGAGPVEWPTNSSSAVVPNADGGQLRIETINYNVSIVTDMCEGNIVVPLSSSRNVKRNFTVKSTLFPFKRSTPLICSWNVKVSKNCRRGLVTMTINERSRLAGDDGCLNGFYSVSPFMDNYLFVTLDRICGRINFVPAFQWYVEDQQPEVTINLRHVGLDDGYSEGLAFTLSGECLAEGSNMTQSKANRSYTKWMQQLLGQSANFGVPTLVVPDDDEVYATTASPFWADEADDTELNVVQSNFTKQPTKTAALDFDLETPWHVLKNHSAPLRTLAPSPITTTTTSTKPPKIPSISPNISSSANSVEPHPIIHLNYTILNQTAIISSTTTPKPPPPAKPLISGSHFNLETPWHD</sequence>
<evidence type="ECO:0000256" key="4">
    <source>
        <dbReference type="SAM" id="Phobius"/>
    </source>
</evidence>
<dbReference type="PROSITE" id="PS01180">
    <property type="entry name" value="CUB"/>
    <property type="match status" value="1"/>
</dbReference>
<organism evidence="6 7">
    <name type="scientific">Daphnia pulex</name>
    <name type="common">Water flea</name>
    <dbReference type="NCBI Taxonomy" id="6669"/>
    <lineage>
        <taxon>Eukaryota</taxon>
        <taxon>Metazoa</taxon>
        <taxon>Ecdysozoa</taxon>
        <taxon>Arthropoda</taxon>
        <taxon>Crustacea</taxon>
        <taxon>Branchiopoda</taxon>
        <taxon>Diplostraca</taxon>
        <taxon>Cladocera</taxon>
        <taxon>Anomopoda</taxon>
        <taxon>Daphniidae</taxon>
        <taxon>Daphnia</taxon>
    </lineage>
</organism>
<keyword evidence="4" id="KW-0472">Membrane</keyword>
<keyword evidence="4" id="KW-1133">Transmembrane helix</keyword>
<feature type="domain" description="CUB" evidence="5">
    <location>
        <begin position="174"/>
        <end position="309"/>
    </location>
</feature>
<dbReference type="OrthoDB" id="6351441at2759"/>
<evidence type="ECO:0000256" key="2">
    <source>
        <dbReference type="PROSITE-ProRule" id="PRU00059"/>
    </source>
</evidence>
<evidence type="ECO:0000259" key="5">
    <source>
        <dbReference type="PROSITE" id="PS01180"/>
    </source>
</evidence>
<name>E9GJK5_DAPPU</name>
<feature type="region of interest" description="Disordered" evidence="3">
    <location>
        <begin position="407"/>
        <end position="426"/>
    </location>
</feature>
<comment type="caution">
    <text evidence="2">Lacks conserved residue(s) required for the propagation of feature annotation.</text>
</comment>
<keyword evidence="1" id="KW-1015">Disulfide bond</keyword>
<feature type="compositionally biased region" description="Low complexity" evidence="3">
    <location>
        <begin position="408"/>
        <end position="426"/>
    </location>
</feature>
<dbReference type="AlphaFoldDB" id="E9GJK5"/>
<feature type="transmembrane region" description="Helical" evidence="4">
    <location>
        <begin position="101"/>
        <end position="121"/>
    </location>
</feature>
<reference evidence="6 7" key="1">
    <citation type="journal article" date="2011" name="Science">
        <title>The ecoresponsive genome of Daphnia pulex.</title>
        <authorList>
            <person name="Colbourne J.K."/>
            <person name="Pfrender M.E."/>
            <person name="Gilbert D."/>
            <person name="Thomas W.K."/>
            <person name="Tucker A."/>
            <person name="Oakley T.H."/>
            <person name="Tokishita S."/>
            <person name="Aerts A."/>
            <person name="Arnold G.J."/>
            <person name="Basu M.K."/>
            <person name="Bauer D.J."/>
            <person name="Caceres C.E."/>
            <person name="Carmel L."/>
            <person name="Casola C."/>
            <person name="Choi J.H."/>
            <person name="Detter J.C."/>
            <person name="Dong Q."/>
            <person name="Dusheyko S."/>
            <person name="Eads B.D."/>
            <person name="Frohlich T."/>
            <person name="Geiler-Samerotte K.A."/>
            <person name="Gerlach D."/>
            <person name="Hatcher P."/>
            <person name="Jogdeo S."/>
            <person name="Krijgsveld J."/>
            <person name="Kriventseva E.V."/>
            <person name="Kultz D."/>
            <person name="Laforsch C."/>
            <person name="Lindquist E."/>
            <person name="Lopez J."/>
            <person name="Manak J.R."/>
            <person name="Muller J."/>
            <person name="Pangilinan J."/>
            <person name="Patwardhan R.P."/>
            <person name="Pitluck S."/>
            <person name="Pritham E.J."/>
            <person name="Rechtsteiner A."/>
            <person name="Rho M."/>
            <person name="Rogozin I.B."/>
            <person name="Sakarya O."/>
            <person name="Salamov A."/>
            <person name="Schaack S."/>
            <person name="Shapiro H."/>
            <person name="Shiga Y."/>
            <person name="Skalitzky C."/>
            <person name="Smith Z."/>
            <person name="Souvorov A."/>
            <person name="Sung W."/>
            <person name="Tang Z."/>
            <person name="Tsuchiya D."/>
            <person name="Tu H."/>
            <person name="Vos H."/>
            <person name="Wang M."/>
            <person name="Wolf Y.I."/>
            <person name="Yamagata H."/>
            <person name="Yamada T."/>
            <person name="Ye Y."/>
            <person name="Shaw J.R."/>
            <person name="Andrews J."/>
            <person name="Crease T.J."/>
            <person name="Tang H."/>
            <person name="Lucas S.M."/>
            <person name="Robertson H.M."/>
            <person name="Bork P."/>
            <person name="Koonin E.V."/>
            <person name="Zdobnov E.M."/>
            <person name="Grigoriev I.V."/>
            <person name="Lynch M."/>
            <person name="Boore J.L."/>
        </authorList>
    </citation>
    <scope>NUCLEOTIDE SEQUENCE [LARGE SCALE GENOMIC DNA]</scope>
</reference>
<evidence type="ECO:0000256" key="3">
    <source>
        <dbReference type="SAM" id="MobiDB-lite"/>
    </source>
</evidence>
<dbReference type="InterPro" id="IPR000859">
    <property type="entry name" value="CUB_dom"/>
</dbReference>
<dbReference type="HOGENOM" id="CLU_561721_0_0_1"/>
<feature type="region of interest" description="Disordered" evidence="3">
    <location>
        <begin position="458"/>
        <end position="486"/>
    </location>
</feature>
<evidence type="ECO:0000313" key="6">
    <source>
        <dbReference type="EMBL" id="EFX80477.1"/>
    </source>
</evidence>
<dbReference type="EMBL" id="GL732547">
    <property type="protein sequence ID" value="EFX80477.1"/>
    <property type="molecule type" value="Genomic_DNA"/>
</dbReference>
<proteinExistence type="predicted"/>
<dbReference type="KEGG" id="dpx:DAPPUDRAFT_243752"/>
<keyword evidence="7" id="KW-1185">Reference proteome</keyword>
<keyword evidence="4" id="KW-0812">Transmembrane</keyword>
<dbReference type="Proteomes" id="UP000000305">
    <property type="component" value="Unassembled WGS sequence"/>
</dbReference>
<evidence type="ECO:0000256" key="1">
    <source>
        <dbReference type="ARBA" id="ARBA00023157"/>
    </source>
</evidence>
<protein>
    <recommendedName>
        <fullName evidence="5">CUB domain-containing protein</fullName>
    </recommendedName>
</protein>